<dbReference type="SUPFAM" id="SSF52777">
    <property type="entry name" value="CoA-dependent acyltransferases"/>
    <property type="match status" value="2"/>
</dbReference>
<reference evidence="2 3" key="1">
    <citation type="submission" date="2016-10" db="EMBL/GenBank/DDBJ databases">
        <title>Genome sequence of Streptomyces sp. MUSC 1.</title>
        <authorList>
            <person name="Lee L.-H."/>
            <person name="Ser H.-L."/>
            <person name="Law J.W.-F."/>
        </authorList>
    </citation>
    <scope>NUCLEOTIDE SEQUENCE [LARGE SCALE GENOMIC DNA]</scope>
    <source>
        <strain evidence="2 3">MUSC 1</strain>
    </source>
</reference>
<evidence type="ECO:0000259" key="1">
    <source>
        <dbReference type="Pfam" id="PF00668"/>
    </source>
</evidence>
<organism evidence="2 3">
    <name type="scientific">Streptomyces monashensis</name>
    <dbReference type="NCBI Taxonomy" id="1678012"/>
    <lineage>
        <taxon>Bacteria</taxon>
        <taxon>Bacillati</taxon>
        <taxon>Actinomycetota</taxon>
        <taxon>Actinomycetes</taxon>
        <taxon>Kitasatosporales</taxon>
        <taxon>Streptomycetaceae</taxon>
        <taxon>Streptomyces</taxon>
    </lineage>
</organism>
<dbReference type="PANTHER" id="PTHR45527">
    <property type="entry name" value="NONRIBOSOMAL PEPTIDE SYNTHETASE"/>
    <property type="match status" value="1"/>
</dbReference>
<keyword evidence="3" id="KW-1185">Reference proteome</keyword>
<accession>A0A1S2PGT7</accession>
<dbReference type="AlphaFoldDB" id="A0A1S2PGT7"/>
<dbReference type="RefSeq" id="WP_071385601.1">
    <property type="nucleotide sequence ID" value="NZ_MLYO01000077.1"/>
</dbReference>
<gene>
    <name evidence="2" type="ORF">BIV23_38290</name>
</gene>
<dbReference type="GO" id="GO:0008610">
    <property type="term" value="P:lipid biosynthetic process"/>
    <property type="evidence" value="ECO:0007669"/>
    <property type="project" value="UniProtKB-ARBA"/>
</dbReference>
<dbReference type="GO" id="GO:0047527">
    <property type="term" value="F:2,3-dihydroxybenzoate-serine ligase activity"/>
    <property type="evidence" value="ECO:0007669"/>
    <property type="project" value="TreeGrafter"/>
</dbReference>
<evidence type="ECO:0000313" key="3">
    <source>
        <dbReference type="Proteomes" id="UP000179642"/>
    </source>
</evidence>
<dbReference type="Gene3D" id="3.30.559.30">
    <property type="entry name" value="Nonribosomal peptide synthetase, condensation domain"/>
    <property type="match status" value="1"/>
</dbReference>
<sequence>MAATLKDDFAERARLEARLLGRRRGGTPLPLLDRPAGSPWRFAASLGQEGMWASLASTPRQPLIVGGLRVSGPLDTGALREAWRAIAERHETLRSAYRVVDGALTQVVSPCADPLMETADADGARVASVADDELARPFDFDRGPAARLRVLRRAPGEHLVVVCLHHMIGDARALEVVTAELTAHYAATVTGAGPALPRLPVQYADFAQWHRDRVEGEHGARTVAYWVDRLAGAQPAVLPCDRSGAPASSPDIAGRTRSFSLSSDTFAHLREVAARHRTTFYVVGLAAFQILLARRSGERDICVRAPVSYRDRSDVHDLVADFSNDVVVRADLSGRTTLGETVEQVRVSTARDFAHHDVPPHLVAAHMADPGLLERLFHVQFTAEREHDVSAAQRLGPMSAEPFSPTATTVARPLSVRLRHDDASARVIVAYRSGLFSDERITELLREYVDLFEELALHPERPAIP</sequence>
<comment type="caution">
    <text evidence="2">The sequence shown here is derived from an EMBL/GenBank/DDBJ whole genome shotgun (WGS) entry which is preliminary data.</text>
</comment>
<dbReference type="GO" id="GO:0009366">
    <property type="term" value="C:enterobactin synthetase complex"/>
    <property type="evidence" value="ECO:0007669"/>
    <property type="project" value="TreeGrafter"/>
</dbReference>
<dbReference type="Proteomes" id="UP000179642">
    <property type="component" value="Unassembled WGS sequence"/>
</dbReference>
<dbReference type="Pfam" id="PF00668">
    <property type="entry name" value="Condensation"/>
    <property type="match status" value="1"/>
</dbReference>
<dbReference type="EMBL" id="MLYO01000077">
    <property type="protein sequence ID" value="OIJ93001.1"/>
    <property type="molecule type" value="Genomic_DNA"/>
</dbReference>
<evidence type="ECO:0000313" key="2">
    <source>
        <dbReference type="EMBL" id="OIJ93001.1"/>
    </source>
</evidence>
<dbReference type="InterPro" id="IPR001242">
    <property type="entry name" value="Condensation_dom"/>
</dbReference>
<name>A0A1S2PGT7_9ACTN</name>
<proteinExistence type="predicted"/>
<dbReference type="GO" id="GO:0031177">
    <property type="term" value="F:phosphopantetheine binding"/>
    <property type="evidence" value="ECO:0007669"/>
    <property type="project" value="TreeGrafter"/>
</dbReference>
<dbReference type="GO" id="GO:0009239">
    <property type="term" value="P:enterobactin biosynthetic process"/>
    <property type="evidence" value="ECO:0007669"/>
    <property type="project" value="TreeGrafter"/>
</dbReference>
<dbReference type="GO" id="GO:0043041">
    <property type="term" value="P:amino acid activation for nonribosomal peptide biosynthetic process"/>
    <property type="evidence" value="ECO:0007669"/>
    <property type="project" value="TreeGrafter"/>
</dbReference>
<dbReference type="InterPro" id="IPR023213">
    <property type="entry name" value="CAT-like_dom_sf"/>
</dbReference>
<protein>
    <recommendedName>
        <fullName evidence="1">Condensation domain-containing protein</fullName>
    </recommendedName>
</protein>
<dbReference type="GO" id="GO:0005829">
    <property type="term" value="C:cytosol"/>
    <property type="evidence" value="ECO:0007669"/>
    <property type="project" value="TreeGrafter"/>
</dbReference>
<dbReference type="PANTHER" id="PTHR45527:SF1">
    <property type="entry name" value="FATTY ACID SYNTHASE"/>
    <property type="match status" value="1"/>
</dbReference>
<dbReference type="CDD" id="cd19531">
    <property type="entry name" value="LCL_NRPS-like"/>
    <property type="match status" value="1"/>
</dbReference>
<dbReference type="Gene3D" id="3.30.559.10">
    <property type="entry name" value="Chloramphenicol acetyltransferase-like domain"/>
    <property type="match status" value="1"/>
</dbReference>
<feature type="domain" description="Condensation" evidence="1">
    <location>
        <begin position="48"/>
        <end position="462"/>
    </location>
</feature>